<comment type="caution">
    <text evidence="1">The sequence shown here is derived from an EMBL/GenBank/DDBJ whole genome shotgun (WGS) entry which is preliminary data.</text>
</comment>
<dbReference type="GO" id="GO:0003999">
    <property type="term" value="F:adenine phosphoribosyltransferase activity"/>
    <property type="evidence" value="ECO:0007669"/>
    <property type="project" value="UniProtKB-EC"/>
</dbReference>
<accession>A0A7W7FS71</accession>
<dbReference type="SUPFAM" id="SSF53271">
    <property type="entry name" value="PRTase-like"/>
    <property type="match status" value="1"/>
</dbReference>
<evidence type="ECO:0000313" key="1">
    <source>
        <dbReference type="EMBL" id="MBB4675635.1"/>
    </source>
</evidence>
<organism evidence="1 2">
    <name type="scientific">Crossiella cryophila</name>
    <dbReference type="NCBI Taxonomy" id="43355"/>
    <lineage>
        <taxon>Bacteria</taxon>
        <taxon>Bacillati</taxon>
        <taxon>Actinomycetota</taxon>
        <taxon>Actinomycetes</taxon>
        <taxon>Pseudonocardiales</taxon>
        <taxon>Pseudonocardiaceae</taxon>
        <taxon>Crossiella</taxon>
    </lineage>
</organism>
<protein>
    <submittedName>
        <fullName evidence="1">Adenine phosphoribosyltransferase</fullName>
        <ecNumber evidence="1">2.4.2.7</ecNumber>
    </submittedName>
</protein>
<keyword evidence="1" id="KW-0808">Transferase</keyword>
<sequence>MTTLEEVPAPSVDFQACQILCLDLPSDVPPARVVHELDGVAHPVEPSRLLAVGHALWQSWLGDPHHDRPDVLLGFDTSGIVPTLAVAMASGLPYHLAWKLDTERHGVPRRRSAEIFTYGRLQGRRVLIVDSALTHCHAIGSLISVLRDEAADVVGVAALTEDADGRSRMHIESAGVPLVSLTRMR</sequence>
<dbReference type="EMBL" id="JACHMH010000001">
    <property type="protein sequence ID" value="MBB4675635.1"/>
    <property type="molecule type" value="Genomic_DNA"/>
</dbReference>
<dbReference type="Gene3D" id="3.40.50.2020">
    <property type="match status" value="1"/>
</dbReference>
<dbReference type="InterPro" id="IPR029057">
    <property type="entry name" value="PRTase-like"/>
</dbReference>
<name>A0A7W7FS71_9PSEU</name>
<keyword evidence="1" id="KW-0328">Glycosyltransferase</keyword>
<dbReference type="EC" id="2.4.2.7" evidence="1"/>
<reference evidence="1 2" key="1">
    <citation type="submission" date="2020-08" db="EMBL/GenBank/DDBJ databases">
        <title>Sequencing the genomes of 1000 actinobacteria strains.</title>
        <authorList>
            <person name="Klenk H.-P."/>
        </authorList>
    </citation>
    <scope>NUCLEOTIDE SEQUENCE [LARGE SCALE GENOMIC DNA]</scope>
    <source>
        <strain evidence="1 2">DSM 44230</strain>
    </source>
</reference>
<keyword evidence="2" id="KW-1185">Reference proteome</keyword>
<gene>
    <name evidence="1" type="ORF">HNR67_001753</name>
</gene>
<evidence type="ECO:0000313" key="2">
    <source>
        <dbReference type="Proteomes" id="UP000533598"/>
    </source>
</evidence>
<dbReference type="AlphaFoldDB" id="A0A7W7FS71"/>
<dbReference type="CDD" id="cd06223">
    <property type="entry name" value="PRTases_typeI"/>
    <property type="match status" value="1"/>
</dbReference>
<proteinExistence type="predicted"/>
<dbReference type="InterPro" id="IPR000836">
    <property type="entry name" value="PRTase_dom"/>
</dbReference>
<dbReference type="RefSeq" id="WP_185001585.1">
    <property type="nucleotide sequence ID" value="NZ_BAAAUI010000031.1"/>
</dbReference>
<dbReference type="Proteomes" id="UP000533598">
    <property type="component" value="Unassembled WGS sequence"/>
</dbReference>